<dbReference type="PANTHER" id="PTHR43564">
    <property type="entry name" value="KYNURENINE FORMAMIDASE-LIKE PROTEIN"/>
    <property type="match status" value="1"/>
</dbReference>
<evidence type="ECO:0000313" key="1">
    <source>
        <dbReference type="EMBL" id="SHN82115.1"/>
    </source>
</evidence>
<sequence length="258" mass="28956">MARKLIDISVPLQNDVPADPPGINPRIEYHDHQQSLPRMLGFFPGLKAEDLPDGQAWAMETVQLSTHNGTHLDAPYHYHPTMNRGERAWTIEEVPLEWCFQPAVKLDFRHFPDGYVATADDVETELKRIGHTLSPLEIVVVNTSAGVKYGQADFVNSGCGMGYEATMYLLERGVRLTGIDGWSWDAPFVFTAKRYAESKNAGLIWEGHKAGRHIGYCHIEKLHNLERLPSKGFMVSCFPVKIERASAGWTRAVAIIDD</sequence>
<gene>
    <name evidence="1" type="ORF">SAMN05444170_5011</name>
</gene>
<dbReference type="OrthoDB" id="9777007at2"/>
<protein>
    <submittedName>
        <fullName evidence="1">Kynurenine formamidase</fullName>
    </submittedName>
</protein>
<proteinExistence type="predicted"/>
<dbReference type="RefSeq" id="WP_072821917.1">
    <property type="nucleotide sequence ID" value="NZ_LT670849.1"/>
</dbReference>
<keyword evidence="2" id="KW-1185">Reference proteome</keyword>
<dbReference type="InterPro" id="IPR037175">
    <property type="entry name" value="KFase_sf"/>
</dbReference>
<dbReference type="InterPro" id="IPR007325">
    <property type="entry name" value="KFase/CYL"/>
</dbReference>
<dbReference type="EMBL" id="LT670849">
    <property type="protein sequence ID" value="SHN82115.1"/>
    <property type="molecule type" value="Genomic_DNA"/>
</dbReference>
<accession>A0A1M7UGT8</accession>
<dbReference type="Proteomes" id="UP000184096">
    <property type="component" value="Chromosome I"/>
</dbReference>
<name>A0A1M7UGT8_9BRAD</name>
<dbReference type="Pfam" id="PF04199">
    <property type="entry name" value="Cyclase"/>
    <property type="match status" value="1"/>
</dbReference>
<reference evidence="2" key="1">
    <citation type="submission" date="2016-11" db="EMBL/GenBank/DDBJ databases">
        <authorList>
            <person name="Varghese N."/>
            <person name="Submissions S."/>
        </authorList>
    </citation>
    <scope>NUCLEOTIDE SEQUENCE [LARGE SCALE GENOMIC DNA]</scope>
    <source>
        <strain evidence="2">GAS401</strain>
    </source>
</reference>
<organism evidence="1 2">
    <name type="scientific">Bradyrhizobium erythrophlei</name>
    <dbReference type="NCBI Taxonomy" id="1437360"/>
    <lineage>
        <taxon>Bacteria</taxon>
        <taxon>Pseudomonadati</taxon>
        <taxon>Pseudomonadota</taxon>
        <taxon>Alphaproteobacteria</taxon>
        <taxon>Hyphomicrobiales</taxon>
        <taxon>Nitrobacteraceae</taxon>
        <taxon>Bradyrhizobium</taxon>
    </lineage>
</organism>
<evidence type="ECO:0000313" key="2">
    <source>
        <dbReference type="Proteomes" id="UP000184096"/>
    </source>
</evidence>
<dbReference type="Gene3D" id="3.50.30.50">
    <property type="entry name" value="Putative cyclase"/>
    <property type="match status" value="1"/>
</dbReference>
<dbReference type="AlphaFoldDB" id="A0A1M7UGT8"/>
<dbReference type="GO" id="GO:0019441">
    <property type="term" value="P:L-tryptophan catabolic process to kynurenine"/>
    <property type="evidence" value="ECO:0007669"/>
    <property type="project" value="InterPro"/>
</dbReference>
<dbReference type="PANTHER" id="PTHR43564:SF2">
    <property type="entry name" value="BLR6059 PROTEIN"/>
    <property type="match status" value="1"/>
</dbReference>
<dbReference type="SUPFAM" id="SSF102198">
    <property type="entry name" value="Putative cyclase"/>
    <property type="match status" value="1"/>
</dbReference>
<dbReference type="GO" id="GO:0004061">
    <property type="term" value="F:arylformamidase activity"/>
    <property type="evidence" value="ECO:0007669"/>
    <property type="project" value="InterPro"/>
</dbReference>